<keyword evidence="1" id="KW-0812">Transmembrane</keyword>
<name>A0A1L7WG17_9HELO</name>
<dbReference type="OrthoDB" id="5396681at2759"/>
<protein>
    <submittedName>
        <fullName evidence="2">Uncharacterized protein</fullName>
    </submittedName>
</protein>
<dbReference type="AlphaFoldDB" id="A0A1L7WG17"/>
<dbReference type="STRING" id="576137.A0A1L7WG17"/>
<dbReference type="Gene3D" id="1.20.58.340">
    <property type="entry name" value="Magnesium transport protein CorA, transmembrane region"/>
    <property type="match status" value="1"/>
</dbReference>
<sequence>MEKPIEPLFAQDPKVPHSIQQYASRMFVNEGGEQFIQTALFDGHGTFKMQCPGTTFHSLPGAAIEILKNDADLDSYLASQVKKIDDKDSGISQDIRRSRSCFCILAPTHGWGRIPITEQNMRRLEEHFCCSLFLYKYLSCFGVKGFPQDEGFSGFDVRFEKDAAGTLSRIELCYLLKYVELKDNGFENTNNPWSIRHSLNYQSTLTLDSHSDAILVRPSLHAYFDTALDPDPLAVFRPAGGALAVFDKMNFVEVEPRQAPDITFISDSVQDMKRLNYVTDQALRTLLNLELNMELIRLFLDASAKARSLQPPDMTSYYDGFDHCLASELSAHKFSKMTVSILIERQKVHSQELRDLIALRNTEVNKQMASSANQGTEAIVTLSENASQEARVVKVLTVLAVIFVPASFVADFMQMGFITIAQGDGLKVAVEKGLWFYAILTMPLVIITVAIYAIFELSNRRRQRNSLSRP</sequence>
<evidence type="ECO:0000313" key="3">
    <source>
        <dbReference type="Proteomes" id="UP000184330"/>
    </source>
</evidence>
<proteinExistence type="predicted"/>
<feature type="transmembrane region" description="Helical" evidence="1">
    <location>
        <begin position="395"/>
        <end position="422"/>
    </location>
</feature>
<dbReference type="Proteomes" id="UP000184330">
    <property type="component" value="Unassembled WGS sequence"/>
</dbReference>
<gene>
    <name evidence="2" type="ORF">PAC_01584</name>
</gene>
<organism evidence="2 3">
    <name type="scientific">Phialocephala subalpina</name>
    <dbReference type="NCBI Taxonomy" id="576137"/>
    <lineage>
        <taxon>Eukaryota</taxon>
        <taxon>Fungi</taxon>
        <taxon>Dikarya</taxon>
        <taxon>Ascomycota</taxon>
        <taxon>Pezizomycotina</taxon>
        <taxon>Leotiomycetes</taxon>
        <taxon>Helotiales</taxon>
        <taxon>Mollisiaceae</taxon>
        <taxon>Phialocephala</taxon>
        <taxon>Phialocephala fortinii species complex</taxon>
    </lineage>
</organism>
<evidence type="ECO:0000313" key="2">
    <source>
        <dbReference type="EMBL" id="CZR51707.1"/>
    </source>
</evidence>
<evidence type="ECO:0000256" key="1">
    <source>
        <dbReference type="SAM" id="Phobius"/>
    </source>
</evidence>
<dbReference type="EMBL" id="FJOG01000002">
    <property type="protein sequence ID" value="CZR51707.1"/>
    <property type="molecule type" value="Genomic_DNA"/>
</dbReference>
<accession>A0A1L7WG17</accession>
<keyword evidence="1" id="KW-0472">Membrane</keyword>
<reference evidence="2 3" key="1">
    <citation type="submission" date="2016-03" db="EMBL/GenBank/DDBJ databases">
        <authorList>
            <person name="Ploux O."/>
        </authorList>
    </citation>
    <scope>NUCLEOTIDE SEQUENCE [LARGE SCALE GENOMIC DNA]</scope>
    <source>
        <strain evidence="2 3">UAMH 11012</strain>
    </source>
</reference>
<feature type="transmembrane region" description="Helical" evidence="1">
    <location>
        <begin position="434"/>
        <end position="455"/>
    </location>
</feature>
<keyword evidence="1" id="KW-1133">Transmembrane helix</keyword>
<keyword evidence="3" id="KW-1185">Reference proteome</keyword>